<dbReference type="UniPathway" id="UPA00115">
    <property type="reaction ID" value="UER00409"/>
</dbReference>
<dbReference type="GO" id="GO:0017057">
    <property type="term" value="F:6-phosphogluconolactonase activity"/>
    <property type="evidence" value="ECO:0007669"/>
    <property type="project" value="UniProtKB-UniRule"/>
</dbReference>
<evidence type="ECO:0000313" key="9">
    <source>
        <dbReference type="EMBL" id="BAP54731.1"/>
    </source>
</evidence>
<dbReference type="InterPro" id="IPR005900">
    <property type="entry name" value="6-phosphogluconolactonase_DevB"/>
</dbReference>
<organism evidence="9 10">
    <name type="scientific">Thioploca ingrica</name>
    <dbReference type="NCBI Taxonomy" id="40754"/>
    <lineage>
        <taxon>Bacteria</taxon>
        <taxon>Pseudomonadati</taxon>
        <taxon>Pseudomonadota</taxon>
        <taxon>Gammaproteobacteria</taxon>
        <taxon>Thiotrichales</taxon>
        <taxon>Thiotrichaceae</taxon>
        <taxon>Thioploca</taxon>
    </lineage>
</organism>
<dbReference type="SUPFAM" id="SSF100950">
    <property type="entry name" value="NagB/RpiA/CoA transferase-like"/>
    <property type="match status" value="1"/>
</dbReference>
<comment type="similarity">
    <text evidence="4 7">Belongs to the glucosamine/galactosamine-6-phosphate isomerase family. 6-phosphogluconolactonase subfamily.</text>
</comment>
<reference evidence="9" key="1">
    <citation type="journal article" date="2014" name="ISME J.">
        <title>Ecophysiology of Thioploca ingrica as revealed by the complete genome sequence supplemented with proteomic evidence.</title>
        <authorList>
            <person name="Kojima H."/>
            <person name="Ogura Y."/>
            <person name="Yamamoto N."/>
            <person name="Togashi T."/>
            <person name="Mori H."/>
            <person name="Watanabe T."/>
            <person name="Nemoto F."/>
            <person name="Kurokawa K."/>
            <person name="Hayashi T."/>
            <person name="Fukui M."/>
        </authorList>
    </citation>
    <scope>NUCLEOTIDE SEQUENCE [LARGE SCALE GENOMIC DNA]</scope>
</reference>
<dbReference type="AlphaFoldDB" id="A0A090BU98"/>
<dbReference type="Gene3D" id="3.40.50.1360">
    <property type="match status" value="1"/>
</dbReference>
<comment type="catalytic activity">
    <reaction evidence="1 7">
        <text>6-phospho-D-glucono-1,5-lactone + H2O = 6-phospho-D-gluconate + H(+)</text>
        <dbReference type="Rhea" id="RHEA:12556"/>
        <dbReference type="ChEBI" id="CHEBI:15377"/>
        <dbReference type="ChEBI" id="CHEBI:15378"/>
        <dbReference type="ChEBI" id="CHEBI:57955"/>
        <dbReference type="ChEBI" id="CHEBI:58759"/>
        <dbReference type="EC" id="3.1.1.31"/>
    </reaction>
</comment>
<dbReference type="NCBIfam" id="TIGR01198">
    <property type="entry name" value="pgl"/>
    <property type="match status" value="1"/>
</dbReference>
<accession>A0A090BU98</accession>
<dbReference type="PANTHER" id="PTHR11054">
    <property type="entry name" value="6-PHOSPHOGLUCONOLACTONASE"/>
    <property type="match status" value="1"/>
</dbReference>
<comment type="pathway">
    <text evidence="3 7">Carbohydrate degradation; pentose phosphate pathway; D-ribulose 5-phosphate from D-glucose 6-phosphate (oxidative stage): step 2/3.</text>
</comment>
<dbReference type="InterPro" id="IPR006148">
    <property type="entry name" value="Glc/Gal-6P_isomerase"/>
</dbReference>
<dbReference type="OrthoDB" id="9810967at2"/>
<name>A0A090BU98_9GAMM</name>
<dbReference type="STRING" id="40754.THII_0434"/>
<feature type="domain" description="Glucosamine/galactosamine-6-phosphate isomerase" evidence="8">
    <location>
        <begin position="16"/>
        <end position="219"/>
    </location>
</feature>
<dbReference type="GO" id="GO:0006098">
    <property type="term" value="P:pentose-phosphate shunt"/>
    <property type="evidence" value="ECO:0007669"/>
    <property type="project" value="UniProtKB-UniPathway"/>
</dbReference>
<sequence length="228" mass="25338">MEVNAHLIWQLLANVDRVAEEAGQRILIAANQAIQTRGYFRIVLAGGRTPEQTYSLLTKADTNWSKWHVYYGDERCLPEADEERNSNMAARAWLNAVAIPSPQIHPIPAQLGAIAAARRYTEIIKPILPFDLVLLGMGEDGHTASLFPNQVHSPHELVHPIFNAPKPPTERVSLSILALSQTRELIFLITGRNKREAVAAWQRGDNLPVAQIRALHKATVLIDSMAIP</sequence>
<evidence type="ECO:0000256" key="6">
    <source>
        <dbReference type="ARBA" id="ARBA00020337"/>
    </source>
</evidence>
<evidence type="ECO:0000256" key="1">
    <source>
        <dbReference type="ARBA" id="ARBA00000832"/>
    </source>
</evidence>
<keyword evidence="10" id="KW-1185">Reference proteome</keyword>
<evidence type="ECO:0000256" key="2">
    <source>
        <dbReference type="ARBA" id="ARBA00002681"/>
    </source>
</evidence>
<protein>
    <recommendedName>
        <fullName evidence="6 7">6-phosphogluconolactonase</fullName>
        <shortName evidence="7">6PGL</shortName>
        <ecNumber evidence="5 7">3.1.1.31</ecNumber>
    </recommendedName>
</protein>
<gene>
    <name evidence="7" type="primary">pgl</name>
    <name evidence="9" type="ORF">THII_0434</name>
</gene>
<evidence type="ECO:0000256" key="3">
    <source>
        <dbReference type="ARBA" id="ARBA00004961"/>
    </source>
</evidence>
<dbReference type="EC" id="3.1.1.31" evidence="5 7"/>
<evidence type="ECO:0000256" key="7">
    <source>
        <dbReference type="RuleBase" id="RU365095"/>
    </source>
</evidence>
<evidence type="ECO:0000259" key="8">
    <source>
        <dbReference type="Pfam" id="PF01182"/>
    </source>
</evidence>
<evidence type="ECO:0000313" key="10">
    <source>
        <dbReference type="Proteomes" id="UP000031623"/>
    </source>
</evidence>
<dbReference type="Proteomes" id="UP000031623">
    <property type="component" value="Chromosome"/>
</dbReference>
<keyword evidence="7" id="KW-0378">Hydrolase</keyword>
<dbReference type="InterPro" id="IPR037171">
    <property type="entry name" value="NagB/RpiA_transferase-like"/>
</dbReference>
<dbReference type="KEGG" id="tig:THII_0434"/>
<dbReference type="Pfam" id="PF01182">
    <property type="entry name" value="Glucosamine_iso"/>
    <property type="match status" value="1"/>
</dbReference>
<dbReference type="CDD" id="cd01400">
    <property type="entry name" value="6PGL"/>
    <property type="match status" value="1"/>
</dbReference>
<dbReference type="EMBL" id="AP014633">
    <property type="protein sequence ID" value="BAP54731.1"/>
    <property type="molecule type" value="Genomic_DNA"/>
</dbReference>
<dbReference type="InterPro" id="IPR039104">
    <property type="entry name" value="6PGL"/>
</dbReference>
<evidence type="ECO:0000256" key="5">
    <source>
        <dbReference type="ARBA" id="ARBA00013198"/>
    </source>
</evidence>
<evidence type="ECO:0000256" key="4">
    <source>
        <dbReference type="ARBA" id="ARBA00010662"/>
    </source>
</evidence>
<comment type="function">
    <text evidence="2 7">Hydrolysis of 6-phosphogluconolactone to 6-phosphogluconate.</text>
</comment>
<dbReference type="GO" id="GO:0005975">
    <property type="term" value="P:carbohydrate metabolic process"/>
    <property type="evidence" value="ECO:0007669"/>
    <property type="project" value="UniProtKB-UniRule"/>
</dbReference>
<dbReference type="PANTHER" id="PTHR11054:SF0">
    <property type="entry name" value="6-PHOSPHOGLUCONOLACTONASE"/>
    <property type="match status" value="1"/>
</dbReference>
<dbReference type="HOGENOM" id="CLU_053947_2_0_6"/>
<proteinExistence type="inferred from homology"/>